<dbReference type="PANTHER" id="PTHR32089">
    <property type="entry name" value="METHYL-ACCEPTING CHEMOTAXIS PROTEIN MCPB"/>
    <property type="match status" value="1"/>
</dbReference>
<dbReference type="Pfam" id="PF02743">
    <property type="entry name" value="dCache_1"/>
    <property type="match status" value="1"/>
</dbReference>
<evidence type="ECO:0000256" key="3">
    <source>
        <dbReference type="ARBA" id="ARBA00022500"/>
    </source>
</evidence>
<dbReference type="SUPFAM" id="SSF103190">
    <property type="entry name" value="Sensory domain-like"/>
    <property type="match status" value="1"/>
</dbReference>
<evidence type="ECO:0000256" key="10">
    <source>
        <dbReference type="SAM" id="Phobius"/>
    </source>
</evidence>
<keyword evidence="3" id="KW-0145">Chemotaxis</keyword>
<feature type="transmembrane region" description="Helical" evidence="10">
    <location>
        <begin position="12"/>
        <end position="34"/>
    </location>
</feature>
<dbReference type="SMART" id="SM00304">
    <property type="entry name" value="HAMP"/>
    <property type="match status" value="1"/>
</dbReference>
<dbReference type="Gene3D" id="1.10.287.950">
    <property type="entry name" value="Methyl-accepting chemotaxis protein"/>
    <property type="match status" value="1"/>
</dbReference>
<dbReference type="Gene3D" id="6.10.340.10">
    <property type="match status" value="1"/>
</dbReference>
<dbReference type="Proteomes" id="UP000243406">
    <property type="component" value="Unassembled WGS sequence"/>
</dbReference>
<keyword evidence="5 10" id="KW-1133">Transmembrane helix</keyword>
<feature type="domain" description="HAMP" evidence="12">
    <location>
        <begin position="325"/>
        <end position="377"/>
    </location>
</feature>
<evidence type="ECO:0000256" key="4">
    <source>
        <dbReference type="ARBA" id="ARBA00022692"/>
    </source>
</evidence>
<organism evidence="13 14">
    <name type="scientific">Acetoanaerobium noterae</name>
    <dbReference type="NCBI Taxonomy" id="745369"/>
    <lineage>
        <taxon>Bacteria</taxon>
        <taxon>Bacillati</taxon>
        <taxon>Bacillota</taxon>
        <taxon>Clostridia</taxon>
        <taxon>Peptostreptococcales</taxon>
        <taxon>Filifactoraceae</taxon>
        <taxon>Acetoanaerobium</taxon>
    </lineage>
</organism>
<evidence type="ECO:0000256" key="7">
    <source>
        <dbReference type="ARBA" id="ARBA00023224"/>
    </source>
</evidence>
<dbReference type="EMBL" id="FUYN01000002">
    <property type="protein sequence ID" value="SKB34399.1"/>
    <property type="molecule type" value="Genomic_DNA"/>
</dbReference>
<dbReference type="SUPFAM" id="SSF58104">
    <property type="entry name" value="Methyl-accepting chemotaxis protein (MCP) signaling domain"/>
    <property type="match status" value="1"/>
</dbReference>
<keyword evidence="7 9" id="KW-0807">Transducer</keyword>
<dbReference type="SMART" id="SM00283">
    <property type="entry name" value="MA"/>
    <property type="match status" value="1"/>
</dbReference>
<evidence type="ECO:0000256" key="8">
    <source>
        <dbReference type="ARBA" id="ARBA00029447"/>
    </source>
</evidence>
<evidence type="ECO:0000256" key="1">
    <source>
        <dbReference type="ARBA" id="ARBA00004651"/>
    </source>
</evidence>
<dbReference type="AlphaFoldDB" id="A0A1T5AHR3"/>
<keyword evidence="2" id="KW-1003">Cell membrane</keyword>
<feature type="domain" description="Methyl-accepting transducer" evidence="11">
    <location>
        <begin position="396"/>
        <end position="646"/>
    </location>
</feature>
<dbReference type="GO" id="GO:0005886">
    <property type="term" value="C:plasma membrane"/>
    <property type="evidence" value="ECO:0007669"/>
    <property type="project" value="UniProtKB-SubCell"/>
</dbReference>
<dbReference type="InterPro" id="IPR029151">
    <property type="entry name" value="Sensor-like_sf"/>
</dbReference>
<reference evidence="14" key="1">
    <citation type="submission" date="2017-02" db="EMBL/GenBank/DDBJ databases">
        <authorList>
            <person name="Varghese N."/>
            <person name="Submissions S."/>
        </authorList>
    </citation>
    <scope>NUCLEOTIDE SEQUENCE [LARGE SCALE GENOMIC DNA]</scope>
    <source>
        <strain evidence="14">ATCC 35199</strain>
    </source>
</reference>
<comment type="subcellular location">
    <subcellularLocation>
        <location evidence="1">Cell membrane</location>
        <topology evidence="1">Multi-pass membrane protein</topology>
    </subcellularLocation>
</comment>
<dbReference type="CDD" id="cd06225">
    <property type="entry name" value="HAMP"/>
    <property type="match status" value="1"/>
</dbReference>
<dbReference type="CDD" id="cd18773">
    <property type="entry name" value="PDC1_HK_sensor"/>
    <property type="match status" value="1"/>
</dbReference>
<evidence type="ECO:0000259" key="12">
    <source>
        <dbReference type="PROSITE" id="PS50885"/>
    </source>
</evidence>
<evidence type="ECO:0000259" key="11">
    <source>
        <dbReference type="PROSITE" id="PS50111"/>
    </source>
</evidence>
<evidence type="ECO:0000256" key="2">
    <source>
        <dbReference type="ARBA" id="ARBA00022475"/>
    </source>
</evidence>
<evidence type="ECO:0000313" key="13">
    <source>
        <dbReference type="EMBL" id="SKB34399.1"/>
    </source>
</evidence>
<evidence type="ECO:0000256" key="9">
    <source>
        <dbReference type="PROSITE-ProRule" id="PRU00284"/>
    </source>
</evidence>
<dbReference type="PANTHER" id="PTHR32089:SF114">
    <property type="entry name" value="METHYL-ACCEPTING CHEMOTAXIS PROTEIN MCPB"/>
    <property type="match status" value="1"/>
</dbReference>
<keyword evidence="6 10" id="KW-0472">Membrane</keyword>
<sequence>MGFSSIKKKLVFIFSLIILIPMLTTGFVSNMILYKTLSNSYTEQLNTTVGNISSIIDENYSGYEAILSQLTENSIAKSSAVIDADTVKKELNGFINANNQILNVYIATKNKNMYIYPETELPEGYDPTGKSWYKESLTNNGAILWQDAYTDVATGNTVVTATKEIKDEASNQIGVAGIDIDISNLSSLFSDTNIEKTGEVILLDKTGMILASKREDLLGKNLNPNRIDTDEDTKDQVVENAFTNPEEAAWVGELIDKETSSFEANVFGTDKFIYSLRNDKTGWVLIGMIDKKEVYSEIMSMMMTLIGLFAAFIIVALIIGIYVSKSLTNPIKTLKESMEKGEQGDLTAVAHIKSKDELGELGTRFTNMLASVKNLVHTVKLSSNNVVNVSEDLTTKANDVSSISEEIAKVMDELSLGIQNQAEETEKASQISVEFNENLSKVKDYSNKIAQESETMESSNIEAKNAVLELKSKNENTISGMSYIEDSINTLVKETKNIEQILSTILDISSQTNLLALNAAIEAARAGESGRGFAVVAEEVRKLAEQSGNSAENIREIITTIVDTTKVASGNMDNIKEDLQKQSSAVSLTETSFDKLNSAIDNIVDKLSGMNDSIEIMTNNSILLTTNIQNISAVSEQSSAATQEVNASIMNQLNDIQNVKNQANELYALARDLDVHIEKFKI</sequence>
<dbReference type="InterPro" id="IPR003660">
    <property type="entry name" value="HAMP_dom"/>
</dbReference>
<feature type="transmembrane region" description="Helical" evidence="10">
    <location>
        <begin position="298"/>
        <end position="323"/>
    </location>
</feature>
<dbReference type="PROSITE" id="PS50885">
    <property type="entry name" value="HAMP"/>
    <property type="match status" value="1"/>
</dbReference>
<dbReference type="OrthoDB" id="1743914at2"/>
<dbReference type="Pfam" id="PF00672">
    <property type="entry name" value="HAMP"/>
    <property type="match status" value="1"/>
</dbReference>
<comment type="similarity">
    <text evidence="8">Belongs to the methyl-accepting chemotaxis (MCP) protein family.</text>
</comment>
<dbReference type="InterPro" id="IPR033479">
    <property type="entry name" value="dCache_1"/>
</dbReference>
<keyword evidence="14" id="KW-1185">Reference proteome</keyword>
<dbReference type="GO" id="GO:0007165">
    <property type="term" value="P:signal transduction"/>
    <property type="evidence" value="ECO:0007669"/>
    <property type="project" value="UniProtKB-KW"/>
</dbReference>
<dbReference type="Gene3D" id="3.30.450.20">
    <property type="entry name" value="PAS domain"/>
    <property type="match status" value="1"/>
</dbReference>
<evidence type="ECO:0000256" key="6">
    <source>
        <dbReference type="ARBA" id="ARBA00023136"/>
    </source>
</evidence>
<dbReference type="Pfam" id="PF00015">
    <property type="entry name" value="MCPsignal"/>
    <property type="match status" value="1"/>
</dbReference>
<keyword evidence="4 10" id="KW-0812">Transmembrane</keyword>
<evidence type="ECO:0000313" key="14">
    <source>
        <dbReference type="Proteomes" id="UP000243406"/>
    </source>
</evidence>
<gene>
    <name evidence="13" type="ORF">SAMN02745120_0934</name>
</gene>
<proteinExistence type="inferred from homology"/>
<protein>
    <submittedName>
        <fullName evidence="13">Methyl-accepting chemotaxis sensory transducer with Cache sensor</fullName>
    </submittedName>
</protein>
<evidence type="ECO:0000256" key="5">
    <source>
        <dbReference type="ARBA" id="ARBA00022989"/>
    </source>
</evidence>
<dbReference type="InterPro" id="IPR004089">
    <property type="entry name" value="MCPsignal_dom"/>
</dbReference>
<accession>A0A1T5AHR3</accession>
<dbReference type="PROSITE" id="PS50111">
    <property type="entry name" value="CHEMOTAXIS_TRANSDUC_2"/>
    <property type="match status" value="1"/>
</dbReference>
<name>A0A1T5AHR3_9FIRM</name>
<dbReference type="CDD" id="cd12912">
    <property type="entry name" value="PDC2_MCP_like"/>
    <property type="match status" value="1"/>
</dbReference>
<dbReference type="GO" id="GO:0006935">
    <property type="term" value="P:chemotaxis"/>
    <property type="evidence" value="ECO:0007669"/>
    <property type="project" value="UniProtKB-KW"/>
</dbReference>